<dbReference type="RefSeq" id="XP_008183395.1">
    <property type="nucleotide sequence ID" value="XM_008185173.2"/>
</dbReference>
<protein>
    <recommendedName>
        <fullName evidence="8">DDE Tnp4 domain-containing protein</fullName>
    </recommendedName>
</protein>
<sequence length="412" mass="47334">MEDVTSLVVQHLIEEEERDEQIISLLFLKNSKRQKVHDMFISRREEGAFQNLISKHLIDDETKFHNYFRLTKHQFDFVLSAIAKDVFKAPTTTVKFPITPKEKLAVTLRYLATGESYRSLAFNFRISHCEISNIVKEVLKAICENLMPVLLPPPTENDFKTRASEFWERWNFPNCVGAIDGKHVRVMCPDKTGSLYFNYKNYFSVVLLAIVDAKYKFLAIDVGSYGKEGDSGIFSKSVMGQRIYTEKFGLPSEDIQLPGSDKCLPYVIVGDEAFRLHKRIMKPFNRAQAKADFEKSVFNYRLSRARRVSENAFGLLSQIFRVFYTPIAIKPETCDLLITATCCLHNLIRDGYEATNTQIGHQELTNMQTTMQPLARFGGYGNVEGFEVRDAFKCFFNGEGKVNWQNHVVSRT</sequence>
<keyword evidence="6" id="KW-0378">Hydrolase</keyword>
<evidence type="ECO:0000259" key="8">
    <source>
        <dbReference type="Pfam" id="PF13359"/>
    </source>
</evidence>
<dbReference type="GeneID" id="103309538"/>
<evidence type="ECO:0000256" key="1">
    <source>
        <dbReference type="ARBA" id="ARBA00001968"/>
    </source>
</evidence>
<keyword evidence="4" id="KW-0540">Nuclease</keyword>
<dbReference type="GO" id="GO:0046872">
    <property type="term" value="F:metal ion binding"/>
    <property type="evidence" value="ECO:0007669"/>
    <property type="project" value="UniProtKB-KW"/>
</dbReference>
<dbReference type="EnsemblMetazoa" id="XM_008185173.3">
    <property type="protein sequence ID" value="XP_008183395.1"/>
    <property type="gene ID" value="LOC103309538"/>
</dbReference>
<keyword evidence="5" id="KW-0479">Metal-binding</keyword>
<evidence type="ECO:0000256" key="6">
    <source>
        <dbReference type="ARBA" id="ARBA00022801"/>
    </source>
</evidence>
<dbReference type="InterPro" id="IPR027806">
    <property type="entry name" value="HARBI1_dom"/>
</dbReference>
<comment type="subcellular location">
    <subcellularLocation>
        <location evidence="2">Nucleus</location>
    </subcellularLocation>
</comment>
<feature type="domain" description="DDE Tnp4" evidence="8">
    <location>
        <begin position="179"/>
        <end position="346"/>
    </location>
</feature>
<keyword evidence="10" id="KW-1185">Reference proteome</keyword>
<proteinExistence type="inferred from homology"/>
<dbReference type="AlphaFoldDB" id="A0A8R2FA62"/>
<dbReference type="Pfam" id="PF13359">
    <property type="entry name" value="DDE_Tnp_4"/>
    <property type="match status" value="1"/>
</dbReference>
<dbReference type="GO" id="GO:0004518">
    <property type="term" value="F:nuclease activity"/>
    <property type="evidence" value="ECO:0007669"/>
    <property type="project" value="UniProtKB-KW"/>
</dbReference>
<evidence type="ECO:0000256" key="5">
    <source>
        <dbReference type="ARBA" id="ARBA00022723"/>
    </source>
</evidence>
<organism evidence="9 10">
    <name type="scientific">Acyrthosiphon pisum</name>
    <name type="common">Pea aphid</name>
    <dbReference type="NCBI Taxonomy" id="7029"/>
    <lineage>
        <taxon>Eukaryota</taxon>
        <taxon>Metazoa</taxon>
        <taxon>Ecdysozoa</taxon>
        <taxon>Arthropoda</taxon>
        <taxon>Hexapoda</taxon>
        <taxon>Insecta</taxon>
        <taxon>Pterygota</taxon>
        <taxon>Neoptera</taxon>
        <taxon>Paraneoptera</taxon>
        <taxon>Hemiptera</taxon>
        <taxon>Sternorrhyncha</taxon>
        <taxon>Aphidomorpha</taxon>
        <taxon>Aphidoidea</taxon>
        <taxon>Aphididae</taxon>
        <taxon>Macrosiphini</taxon>
        <taxon>Acyrthosiphon</taxon>
    </lineage>
</organism>
<name>A0A8R2FA62_ACYPI</name>
<comment type="cofactor">
    <cofactor evidence="1">
        <name>a divalent metal cation</name>
        <dbReference type="ChEBI" id="CHEBI:60240"/>
    </cofactor>
</comment>
<dbReference type="PANTHER" id="PTHR22930">
    <property type="match status" value="1"/>
</dbReference>
<evidence type="ECO:0000256" key="4">
    <source>
        <dbReference type="ARBA" id="ARBA00022722"/>
    </source>
</evidence>
<accession>A0A8R2FA62</accession>
<evidence type="ECO:0000256" key="7">
    <source>
        <dbReference type="ARBA" id="ARBA00023242"/>
    </source>
</evidence>
<dbReference type="InterPro" id="IPR045249">
    <property type="entry name" value="HARBI1-like"/>
</dbReference>
<evidence type="ECO:0000313" key="9">
    <source>
        <dbReference type="EnsemblMetazoa" id="XP_008183395.1"/>
    </source>
</evidence>
<dbReference type="Proteomes" id="UP000007819">
    <property type="component" value="Chromosome A2"/>
</dbReference>
<evidence type="ECO:0000313" key="10">
    <source>
        <dbReference type="Proteomes" id="UP000007819"/>
    </source>
</evidence>
<dbReference type="GO" id="GO:0016787">
    <property type="term" value="F:hydrolase activity"/>
    <property type="evidence" value="ECO:0007669"/>
    <property type="project" value="UniProtKB-KW"/>
</dbReference>
<comment type="similarity">
    <text evidence="3">Belongs to the HARBI1 family.</text>
</comment>
<reference evidence="10" key="1">
    <citation type="submission" date="2010-06" db="EMBL/GenBank/DDBJ databases">
        <authorList>
            <person name="Jiang H."/>
            <person name="Abraham K."/>
            <person name="Ali S."/>
            <person name="Alsbrooks S.L."/>
            <person name="Anim B.N."/>
            <person name="Anosike U.S."/>
            <person name="Attaway T."/>
            <person name="Bandaranaike D.P."/>
            <person name="Battles P.K."/>
            <person name="Bell S.N."/>
            <person name="Bell A.V."/>
            <person name="Beltran B."/>
            <person name="Bickham C."/>
            <person name="Bustamante Y."/>
            <person name="Caleb T."/>
            <person name="Canada A."/>
            <person name="Cardenas V."/>
            <person name="Carter K."/>
            <person name="Chacko J."/>
            <person name="Chandrabose M.N."/>
            <person name="Chavez D."/>
            <person name="Chavez A."/>
            <person name="Chen L."/>
            <person name="Chu H.-S."/>
            <person name="Claassen K.J."/>
            <person name="Cockrell R."/>
            <person name="Collins M."/>
            <person name="Cooper J.A."/>
            <person name="Cree A."/>
            <person name="Curry S.M."/>
            <person name="Da Y."/>
            <person name="Dao M.D."/>
            <person name="Das B."/>
            <person name="Davila M.-L."/>
            <person name="Davy-Carroll L."/>
            <person name="Denson S."/>
            <person name="Dinh H."/>
            <person name="Ebong V.E."/>
            <person name="Edwards J.R."/>
            <person name="Egan A."/>
            <person name="El-Daye J."/>
            <person name="Escobedo L."/>
            <person name="Fernandez S."/>
            <person name="Fernando P.R."/>
            <person name="Flagg N."/>
            <person name="Forbes L.D."/>
            <person name="Fowler R.G."/>
            <person name="Fu Q."/>
            <person name="Gabisi R.A."/>
            <person name="Ganer J."/>
            <person name="Garbino Pronczuk A."/>
            <person name="Garcia R.M."/>
            <person name="Garner T."/>
            <person name="Garrett T.E."/>
            <person name="Gonzalez D.A."/>
            <person name="Hamid H."/>
            <person name="Hawkins E.S."/>
            <person name="Hirani K."/>
            <person name="Hogues M.E."/>
            <person name="Hollins B."/>
            <person name="Hsiao C.-H."/>
            <person name="Jabil R."/>
            <person name="James M.L."/>
            <person name="Jhangiani S.N."/>
            <person name="Johnson B."/>
            <person name="Johnson Q."/>
            <person name="Joshi V."/>
            <person name="Kalu J.B."/>
            <person name="Kam C."/>
            <person name="Kashfia A."/>
            <person name="Keebler J."/>
            <person name="Kisamo H."/>
            <person name="Kovar C.L."/>
            <person name="Lago L.A."/>
            <person name="Lai C.-Y."/>
            <person name="Laidlaw J."/>
            <person name="Lara F."/>
            <person name="Le T.-K."/>
            <person name="Lee S.L."/>
            <person name="Legall F.H."/>
            <person name="Lemon S.J."/>
            <person name="Lewis L.R."/>
            <person name="Li B."/>
            <person name="Liu Y."/>
            <person name="Liu Y.-S."/>
            <person name="Lopez J."/>
            <person name="Lozado R.J."/>
            <person name="Lu J."/>
            <person name="Madu R.C."/>
            <person name="Maheshwari M."/>
            <person name="Maheshwari R."/>
            <person name="Malloy K."/>
            <person name="Martinez E."/>
            <person name="Mathew T."/>
            <person name="Mercado I.C."/>
            <person name="Mercado C."/>
            <person name="Meyer B."/>
            <person name="Montgomery K."/>
            <person name="Morgan M.B."/>
            <person name="Munidasa M."/>
            <person name="Nazareth L.V."/>
            <person name="Nelson J."/>
            <person name="Ng B.M."/>
            <person name="Nguyen N.B."/>
            <person name="Nguyen P.Q."/>
            <person name="Nguyen T."/>
            <person name="Obregon M."/>
            <person name="Okwuonu G.O."/>
            <person name="Onwere C.G."/>
            <person name="Orozco G."/>
            <person name="Parra A."/>
            <person name="Patel S."/>
            <person name="Patil S."/>
            <person name="Perez A."/>
            <person name="Perez Y."/>
            <person name="Pham C."/>
            <person name="Primus E.L."/>
            <person name="Pu L.-L."/>
            <person name="Puazo M."/>
            <person name="Qin X."/>
            <person name="Quiroz J.B."/>
            <person name="Reese J."/>
            <person name="Richards S."/>
            <person name="Rives C.M."/>
            <person name="Robberts R."/>
            <person name="Ruiz S.J."/>
            <person name="Ruiz M.J."/>
            <person name="Santibanez J."/>
            <person name="Schneider B.W."/>
            <person name="Sisson I."/>
            <person name="Smith M."/>
            <person name="Sodergren E."/>
            <person name="Song X.-Z."/>
            <person name="Song B.B."/>
            <person name="Summersgill H."/>
            <person name="Thelus R."/>
            <person name="Thornton R.D."/>
            <person name="Trejos Z.Y."/>
            <person name="Usmani K."/>
            <person name="Vattathil S."/>
            <person name="Villasana D."/>
            <person name="Walker D.L."/>
            <person name="Wang S."/>
            <person name="Wang K."/>
            <person name="White C.S."/>
            <person name="Williams A.C."/>
            <person name="Williamson J."/>
            <person name="Wilson K."/>
            <person name="Woghiren I.O."/>
            <person name="Woodworth J.R."/>
            <person name="Worley K.C."/>
            <person name="Wright R.A."/>
            <person name="Wu W."/>
            <person name="Young L."/>
            <person name="Zhang L."/>
            <person name="Zhang J."/>
            <person name="Zhu Y."/>
            <person name="Muzny D.M."/>
            <person name="Weinstock G."/>
            <person name="Gibbs R.A."/>
        </authorList>
    </citation>
    <scope>NUCLEOTIDE SEQUENCE [LARGE SCALE GENOMIC DNA]</scope>
    <source>
        <strain evidence="10">LSR1</strain>
    </source>
</reference>
<dbReference type="OrthoDB" id="6616637at2759"/>
<keyword evidence="7" id="KW-0539">Nucleus</keyword>
<evidence type="ECO:0000256" key="3">
    <source>
        <dbReference type="ARBA" id="ARBA00006958"/>
    </source>
</evidence>
<dbReference type="GO" id="GO:0005634">
    <property type="term" value="C:nucleus"/>
    <property type="evidence" value="ECO:0007669"/>
    <property type="project" value="UniProtKB-SubCell"/>
</dbReference>
<dbReference type="PANTHER" id="PTHR22930:SF269">
    <property type="entry name" value="NUCLEASE HARBI1-LIKE PROTEIN"/>
    <property type="match status" value="1"/>
</dbReference>
<reference evidence="9" key="2">
    <citation type="submission" date="2022-06" db="UniProtKB">
        <authorList>
            <consortium name="EnsemblMetazoa"/>
        </authorList>
    </citation>
    <scope>IDENTIFICATION</scope>
</reference>
<evidence type="ECO:0000256" key="2">
    <source>
        <dbReference type="ARBA" id="ARBA00004123"/>
    </source>
</evidence>
<dbReference type="KEGG" id="api:103309538"/>